<keyword evidence="1" id="KW-0732">Signal</keyword>
<feature type="chain" id="PRO_5045928317" evidence="1">
    <location>
        <begin position="21"/>
        <end position="167"/>
    </location>
</feature>
<protein>
    <submittedName>
        <fullName evidence="3">DUF4124 domain-containing protein</fullName>
    </submittedName>
</protein>
<reference evidence="4" key="1">
    <citation type="journal article" date="2019" name="Int. J. Syst. Evol. Microbiol.">
        <title>The Global Catalogue of Microorganisms (GCM) 10K type strain sequencing project: providing services to taxonomists for standard genome sequencing and annotation.</title>
        <authorList>
            <consortium name="The Broad Institute Genomics Platform"/>
            <consortium name="The Broad Institute Genome Sequencing Center for Infectious Disease"/>
            <person name="Wu L."/>
            <person name="Ma J."/>
        </authorList>
    </citation>
    <scope>NUCLEOTIDE SEQUENCE [LARGE SCALE GENOMIC DNA]</scope>
    <source>
        <strain evidence="4">KCTC 52473</strain>
    </source>
</reference>
<accession>A0ABV7FVR9</accession>
<name>A0ABV7FVR9_9ALTE</name>
<proteinExistence type="predicted"/>
<evidence type="ECO:0000313" key="4">
    <source>
        <dbReference type="Proteomes" id="UP001595478"/>
    </source>
</evidence>
<dbReference type="InterPro" id="IPR025392">
    <property type="entry name" value="DUF4124"/>
</dbReference>
<evidence type="ECO:0000313" key="3">
    <source>
        <dbReference type="EMBL" id="MFC3123336.1"/>
    </source>
</evidence>
<comment type="caution">
    <text evidence="3">The sequence shown here is derived from an EMBL/GenBank/DDBJ whole genome shotgun (WGS) entry which is preliminary data.</text>
</comment>
<evidence type="ECO:0000259" key="2">
    <source>
        <dbReference type="Pfam" id="PF13511"/>
    </source>
</evidence>
<dbReference type="Proteomes" id="UP001595478">
    <property type="component" value="Unassembled WGS sequence"/>
</dbReference>
<keyword evidence="4" id="KW-1185">Reference proteome</keyword>
<feature type="signal peptide" evidence="1">
    <location>
        <begin position="1"/>
        <end position="20"/>
    </location>
</feature>
<gene>
    <name evidence="3" type="ORF">ACFOHL_17070</name>
</gene>
<organism evidence="3 4">
    <name type="scientific">Agaribacter flavus</name>
    <dbReference type="NCBI Taxonomy" id="1902781"/>
    <lineage>
        <taxon>Bacteria</taxon>
        <taxon>Pseudomonadati</taxon>
        <taxon>Pseudomonadota</taxon>
        <taxon>Gammaproteobacteria</taxon>
        <taxon>Alteromonadales</taxon>
        <taxon>Alteromonadaceae</taxon>
        <taxon>Agaribacter</taxon>
    </lineage>
</organism>
<evidence type="ECO:0000256" key="1">
    <source>
        <dbReference type="SAM" id="SignalP"/>
    </source>
</evidence>
<feature type="domain" description="DUF4124" evidence="2">
    <location>
        <begin position="10"/>
        <end position="50"/>
    </location>
</feature>
<dbReference type="Pfam" id="PF13511">
    <property type="entry name" value="DUF4124"/>
    <property type="match status" value="1"/>
</dbReference>
<dbReference type="RefSeq" id="WP_376921454.1">
    <property type="nucleotide sequence ID" value="NZ_JBHRSW010000049.1"/>
</dbReference>
<sequence length="167" mass="18401">MLPRVLSFMCLCLFASLANAKIYKIVNADGSITYSDKPIPGAIEVKLKSNATTIPAQTIHPIQEKPSIKKKSYRLSVSKPSDGATIRNNLGKVSITASLEPQISGMYNLLMGDKTYRSPTGQFQLDNVDRGEHSYQITFTDNTGKVIASTSPRVLYLHRTSIINRPN</sequence>
<dbReference type="EMBL" id="JBHRSW010000049">
    <property type="protein sequence ID" value="MFC3123336.1"/>
    <property type="molecule type" value="Genomic_DNA"/>
</dbReference>